<dbReference type="HOGENOM" id="CLU_942299_0_0_10"/>
<evidence type="ECO:0000313" key="2">
    <source>
        <dbReference type="Proteomes" id="UP000008634"/>
    </source>
</evidence>
<protein>
    <submittedName>
        <fullName evidence="1">Uncharacterized protein</fullName>
    </submittedName>
</protein>
<accession>E6XD50</accession>
<dbReference type="KEGG" id="cao:Celal_3993"/>
<dbReference type="AlphaFoldDB" id="E6XD50"/>
<dbReference type="Proteomes" id="UP000008634">
    <property type="component" value="Chromosome"/>
</dbReference>
<dbReference type="RefSeq" id="WP_013552686.1">
    <property type="nucleotide sequence ID" value="NC_014934.1"/>
</dbReference>
<name>E6XD50_CELAD</name>
<proteinExistence type="predicted"/>
<keyword evidence="2" id="KW-1185">Reference proteome</keyword>
<gene>
    <name evidence="1" type="ordered locus">Celal_3993</name>
</gene>
<reference evidence="1 2" key="1">
    <citation type="journal article" date="2010" name="Stand. Genomic Sci.">
        <title>Complete genome sequence of Cellulophaga algicola type strain (IC166).</title>
        <authorList>
            <person name="Abt B."/>
            <person name="Lu M."/>
            <person name="Misra M."/>
            <person name="Han C."/>
            <person name="Nolan M."/>
            <person name="Lucas S."/>
            <person name="Hammon N."/>
            <person name="Deshpande S."/>
            <person name="Cheng J.F."/>
            <person name="Tapia R."/>
            <person name="Goodwin L."/>
            <person name="Pitluck S."/>
            <person name="Liolios K."/>
            <person name="Pagani I."/>
            <person name="Ivanova N."/>
            <person name="Mavromatis K."/>
            <person name="Ovchinikova G."/>
            <person name="Pati A."/>
            <person name="Chen A."/>
            <person name="Palaniappan K."/>
            <person name="Land M."/>
            <person name="Hauser L."/>
            <person name="Chang Y.J."/>
            <person name="Jeffries C.D."/>
            <person name="Detter J.C."/>
            <person name="Brambilla E."/>
            <person name="Rohde M."/>
            <person name="Tindall B.J."/>
            <person name="Goker M."/>
            <person name="Woyke T."/>
            <person name="Bristow J."/>
            <person name="Eisen J.A."/>
            <person name="Markowitz V."/>
            <person name="Hugenholtz P."/>
            <person name="Kyrpides N.C."/>
            <person name="Klenk H.P."/>
            <person name="Lapidus A."/>
        </authorList>
    </citation>
    <scope>NUCLEOTIDE SEQUENCE [LARGE SCALE GENOMIC DNA]</scope>
    <source>
        <strain evidence="2">DSM 14237 / IC166 / ACAM 630</strain>
    </source>
</reference>
<sequence length="295" mass="34139">MHQAQTSYEPIISLNGQPVVRTYTAEIRNIIIKGKKVEHSAVVLFFTLHYLGTTEEGNLKYKSSIQRRLFLDDKNRPVFKPSKAQKIGLSVAKINDELLLEVSKNYQFIGVLNPEVVQKKWQSVKNVLQNSFTDLQTVIGDFDWQMQTENIQKIYKNDPFYTFFFANFFYQEFNENKCLEHEKTLVNGIHNLNIPVLEKQSITKQDTLFQNIEITTSATLEHTNKLFPTEKINRFIGGLLNSKGSKHDVDFTYQGVYKVQPRIGIINSGELSYSLFIKDVYSKTTTLTFNLEKDE</sequence>
<dbReference type="STRING" id="688270.Celal_3993"/>
<dbReference type="EMBL" id="CP002453">
    <property type="protein sequence ID" value="ADV51237.1"/>
    <property type="molecule type" value="Genomic_DNA"/>
</dbReference>
<evidence type="ECO:0000313" key="1">
    <source>
        <dbReference type="EMBL" id="ADV51237.1"/>
    </source>
</evidence>
<dbReference type="OrthoDB" id="1157201at2"/>
<organism evidence="1 2">
    <name type="scientific">Cellulophaga algicola (strain DSM 14237 / IC166 / ACAM 630)</name>
    <dbReference type="NCBI Taxonomy" id="688270"/>
    <lineage>
        <taxon>Bacteria</taxon>
        <taxon>Pseudomonadati</taxon>
        <taxon>Bacteroidota</taxon>
        <taxon>Flavobacteriia</taxon>
        <taxon>Flavobacteriales</taxon>
        <taxon>Flavobacteriaceae</taxon>
        <taxon>Cellulophaga</taxon>
    </lineage>
</organism>